<dbReference type="KEGG" id="apac:S7S_01525"/>
<name>A0A0B4XFB1_9GAMM</name>
<sequence length="150" mass="16586">MSAILFVGLTLGVALGLIWWRFGSFEAAINYFRTQRGRKVAHGILAFVGVAVLAVGLAQCASAGERGQWFAWGEVYLGIDRQMRGDRSPQCMDDGPDNRLTSNGGFRANVYQSGDGRMALNGKYTHHSCAFNTDRNLYDALGVELTYRLW</sequence>
<keyword evidence="3" id="KW-1185">Reference proteome</keyword>
<keyword evidence="1" id="KW-1133">Transmembrane helix</keyword>
<organism evidence="2 3">
    <name type="scientific">Isoalcanivorax pacificus W11-5</name>
    <dbReference type="NCBI Taxonomy" id="391936"/>
    <lineage>
        <taxon>Bacteria</taxon>
        <taxon>Pseudomonadati</taxon>
        <taxon>Pseudomonadota</taxon>
        <taxon>Gammaproteobacteria</taxon>
        <taxon>Oceanospirillales</taxon>
        <taxon>Alcanivoracaceae</taxon>
        <taxon>Isoalcanivorax</taxon>
    </lineage>
</organism>
<dbReference type="AlphaFoldDB" id="A0A0B4XFB1"/>
<evidence type="ECO:0000313" key="2">
    <source>
        <dbReference type="EMBL" id="AJD46729.1"/>
    </source>
</evidence>
<dbReference type="EMBL" id="CP004387">
    <property type="protein sequence ID" value="AJD46729.1"/>
    <property type="molecule type" value="Genomic_DNA"/>
</dbReference>
<keyword evidence="1" id="KW-0812">Transmembrane</keyword>
<dbReference type="HOGENOM" id="CLU_1736689_0_0_6"/>
<proteinExistence type="predicted"/>
<evidence type="ECO:0000256" key="1">
    <source>
        <dbReference type="SAM" id="Phobius"/>
    </source>
</evidence>
<evidence type="ECO:0000313" key="3">
    <source>
        <dbReference type="Proteomes" id="UP000006764"/>
    </source>
</evidence>
<keyword evidence="1" id="KW-0472">Membrane</keyword>
<dbReference type="OrthoDB" id="9943978at2"/>
<reference evidence="2 3" key="1">
    <citation type="journal article" date="2012" name="J. Bacteriol.">
        <title>Genome sequence of an alkane-degrading bacterium, Alcanivorax pacificus type strain W11-5, isolated from deep sea sediment.</title>
        <authorList>
            <person name="Lai Q."/>
            <person name="Shao Z."/>
        </authorList>
    </citation>
    <scope>NUCLEOTIDE SEQUENCE [LARGE SCALE GENOMIC DNA]</scope>
    <source>
        <strain evidence="2 3">W11-5</strain>
    </source>
</reference>
<protein>
    <submittedName>
        <fullName evidence="2">Uncharacterized protein</fullName>
    </submittedName>
</protein>
<dbReference type="Proteomes" id="UP000006764">
    <property type="component" value="Chromosome"/>
</dbReference>
<accession>A0A0B4XFB1</accession>
<feature type="transmembrane region" description="Helical" evidence="1">
    <location>
        <begin position="40"/>
        <end position="58"/>
    </location>
</feature>
<dbReference type="RefSeq" id="WP_008736312.1">
    <property type="nucleotide sequence ID" value="NZ_CP004387.1"/>
</dbReference>
<gene>
    <name evidence="2" type="ORF">S7S_01525</name>
</gene>